<dbReference type="Pfam" id="PF02911">
    <property type="entry name" value="Formyl_trans_C"/>
    <property type="match status" value="1"/>
</dbReference>
<accession>A0A9X1DBY6</accession>
<evidence type="ECO:0000256" key="2">
    <source>
        <dbReference type="ARBA" id="ARBA00022679"/>
    </source>
</evidence>
<dbReference type="GO" id="GO:0004479">
    <property type="term" value="F:methionyl-tRNA formyltransferase activity"/>
    <property type="evidence" value="ECO:0007669"/>
    <property type="project" value="TreeGrafter"/>
</dbReference>
<comment type="similarity">
    <text evidence="1">Belongs to the Fmt family.</text>
</comment>
<dbReference type="PANTHER" id="PTHR11138:SF5">
    <property type="entry name" value="METHIONYL-TRNA FORMYLTRANSFERASE, MITOCHONDRIAL"/>
    <property type="match status" value="1"/>
</dbReference>
<feature type="domain" description="Formyl transferase N-terminal" evidence="4">
    <location>
        <begin position="1"/>
        <end position="160"/>
    </location>
</feature>
<dbReference type="InterPro" id="IPR002376">
    <property type="entry name" value="Formyl_transf_N"/>
</dbReference>
<feature type="domain" description="Formyl transferase C-terminal" evidence="5">
    <location>
        <begin position="201"/>
        <end position="298"/>
    </location>
</feature>
<evidence type="ECO:0000313" key="6">
    <source>
        <dbReference type="EMBL" id="MBT2187192.1"/>
    </source>
</evidence>
<evidence type="ECO:0000256" key="3">
    <source>
        <dbReference type="ARBA" id="ARBA00022917"/>
    </source>
</evidence>
<dbReference type="InterPro" id="IPR011034">
    <property type="entry name" value="Formyl_transferase-like_C_sf"/>
</dbReference>
<dbReference type="PANTHER" id="PTHR11138">
    <property type="entry name" value="METHIONYL-TRNA FORMYLTRANSFERASE"/>
    <property type="match status" value="1"/>
</dbReference>
<name>A0A9X1DBY6_9SPHN</name>
<dbReference type="Proteomes" id="UP001138757">
    <property type="component" value="Unassembled WGS sequence"/>
</dbReference>
<reference evidence="6" key="1">
    <citation type="submission" date="2021-05" db="EMBL/GenBank/DDBJ databases">
        <title>Genome of Sphingobium sp. strain.</title>
        <authorList>
            <person name="Fan R."/>
        </authorList>
    </citation>
    <scope>NUCLEOTIDE SEQUENCE</scope>
    <source>
        <strain evidence="6">H33</strain>
    </source>
</reference>
<dbReference type="CDD" id="cd08704">
    <property type="entry name" value="Met_tRNA_FMT_C"/>
    <property type="match status" value="1"/>
</dbReference>
<organism evidence="6 7">
    <name type="scientific">Sphingobium nicotianae</name>
    <dbReference type="NCBI Taxonomy" id="2782607"/>
    <lineage>
        <taxon>Bacteria</taxon>
        <taxon>Pseudomonadati</taxon>
        <taxon>Pseudomonadota</taxon>
        <taxon>Alphaproteobacteria</taxon>
        <taxon>Sphingomonadales</taxon>
        <taxon>Sphingomonadaceae</taxon>
        <taxon>Sphingobium</taxon>
    </lineage>
</organism>
<dbReference type="GO" id="GO:0005829">
    <property type="term" value="C:cytosol"/>
    <property type="evidence" value="ECO:0007669"/>
    <property type="project" value="TreeGrafter"/>
</dbReference>
<dbReference type="SUPFAM" id="SSF53328">
    <property type="entry name" value="Formyltransferase"/>
    <property type="match status" value="1"/>
</dbReference>
<evidence type="ECO:0000313" key="7">
    <source>
        <dbReference type="Proteomes" id="UP001138757"/>
    </source>
</evidence>
<dbReference type="Gene3D" id="3.40.50.12230">
    <property type="match status" value="1"/>
</dbReference>
<dbReference type="SUPFAM" id="SSF50486">
    <property type="entry name" value="FMT C-terminal domain-like"/>
    <property type="match status" value="1"/>
</dbReference>
<evidence type="ECO:0000256" key="1">
    <source>
        <dbReference type="ARBA" id="ARBA00010699"/>
    </source>
</evidence>
<dbReference type="InterPro" id="IPR005793">
    <property type="entry name" value="Formyl_trans_C"/>
</dbReference>
<sequence length="322" mass="34410">MRIAIFGQQAFGKSVLEAFLDRGDEVAAVFCAPTKPGARPDPLAEAAQEGGIRLHQLPSLKGPEAAEALRTANVDIAVMAYVLQFAPQSLVNIPPHGTICYHPSLLPKYRGPSSINWPIIRGDTQTGLTIFRPSDGLDEGPVVLQKIVGIGPDDTLGSVYFNHLFPMGVAAMLEAADLVVAGKNREVVQDESHASYEGWCKDEEAHINWHQHVDAIYNLIRGCNPAPGAWTTWNGRTLRLFDARKIPVRKLSDVAGKPGEVVAVGERSVIVAAQGGSIELLKVRLDGGDKVAASVFATENGIMTGTRLGIAVEAAAKQSEPV</sequence>
<dbReference type="EMBL" id="JAHGAW010000005">
    <property type="protein sequence ID" value="MBT2187192.1"/>
    <property type="molecule type" value="Genomic_DNA"/>
</dbReference>
<keyword evidence="7" id="KW-1185">Reference proteome</keyword>
<dbReference type="RefSeq" id="WP_214622928.1">
    <property type="nucleotide sequence ID" value="NZ_JAHGAW010000005.1"/>
</dbReference>
<protein>
    <submittedName>
        <fullName evidence="6">Methionyl-tRNA formyltransferase</fullName>
    </submittedName>
</protein>
<dbReference type="AlphaFoldDB" id="A0A9X1DBY6"/>
<dbReference type="Pfam" id="PF00551">
    <property type="entry name" value="Formyl_trans_N"/>
    <property type="match status" value="1"/>
</dbReference>
<comment type="caution">
    <text evidence="6">The sequence shown here is derived from an EMBL/GenBank/DDBJ whole genome shotgun (WGS) entry which is preliminary data.</text>
</comment>
<keyword evidence="3" id="KW-0648">Protein biosynthesis</keyword>
<dbReference type="InterPro" id="IPR044135">
    <property type="entry name" value="Met-tRNA-FMT_C"/>
</dbReference>
<dbReference type="InterPro" id="IPR036477">
    <property type="entry name" value="Formyl_transf_N_sf"/>
</dbReference>
<evidence type="ECO:0000259" key="4">
    <source>
        <dbReference type="Pfam" id="PF00551"/>
    </source>
</evidence>
<evidence type="ECO:0000259" key="5">
    <source>
        <dbReference type="Pfam" id="PF02911"/>
    </source>
</evidence>
<gene>
    <name evidence="6" type="ORF">KK488_09575</name>
</gene>
<keyword evidence="2" id="KW-0808">Transferase</keyword>
<proteinExistence type="inferred from homology"/>